<sequence>MATELGSTVADDMAGGAQPKAAILIIVGEPFSEDDKTSILAEIAKVQVMGTASSCCLFCVKIDHWKATVVADIFLKKHTELDLHNNEPLLSQFRINESCAPPPLLSPGLPPKDEGDGGVISVYFQDKDNWRSIILAQEPSCVNEAPTPATGVNVGITWRCRFECFEE</sequence>
<dbReference type="Proteomes" id="UP001519460">
    <property type="component" value="Unassembled WGS sequence"/>
</dbReference>
<gene>
    <name evidence="1" type="ORF">BaRGS_00033638</name>
</gene>
<protein>
    <submittedName>
        <fullName evidence="1">Uncharacterized protein</fullName>
    </submittedName>
</protein>
<accession>A0ABD0JJU3</accession>
<dbReference type="AlphaFoldDB" id="A0ABD0JJU3"/>
<evidence type="ECO:0000313" key="1">
    <source>
        <dbReference type="EMBL" id="KAK7475146.1"/>
    </source>
</evidence>
<evidence type="ECO:0000313" key="2">
    <source>
        <dbReference type="Proteomes" id="UP001519460"/>
    </source>
</evidence>
<comment type="caution">
    <text evidence="1">The sequence shown here is derived from an EMBL/GenBank/DDBJ whole genome shotgun (WGS) entry which is preliminary data.</text>
</comment>
<dbReference type="EMBL" id="JACVVK020000414">
    <property type="protein sequence ID" value="KAK7475146.1"/>
    <property type="molecule type" value="Genomic_DNA"/>
</dbReference>
<name>A0ABD0JJU3_9CAEN</name>
<reference evidence="1 2" key="1">
    <citation type="journal article" date="2023" name="Sci. Data">
        <title>Genome assembly of the Korean intertidal mud-creeper Batillaria attramentaria.</title>
        <authorList>
            <person name="Patra A.K."/>
            <person name="Ho P.T."/>
            <person name="Jun S."/>
            <person name="Lee S.J."/>
            <person name="Kim Y."/>
            <person name="Won Y.J."/>
        </authorList>
    </citation>
    <scope>NUCLEOTIDE SEQUENCE [LARGE SCALE GENOMIC DNA]</scope>
    <source>
        <strain evidence="1">Wonlab-2016</strain>
    </source>
</reference>
<proteinExistence type="predicted"/>
<keyword evidence="2" id="KW-1185">Reference proteome</keyword>
<organism evidence="1 2">
    <name type="scientific">Batillaria attramentaria</name>
    <dbReference type="NCBI Taxonomy" id="370345"/>
    <lineage>
        <taxon>Eukaryota</taxon>
        <taxon>Metazoa</taxon>
        <taxon>Spiralia</taxon>
        <taxon>Lophotrochozoa</taxon>
        <taxon>Mollusca</taxon>
        <taxon>Gastropoda</taxon>
        <taxon>Caenogastropoda</taxon>
        <taxon>Sorbeoconcha</taxon>
        <taxon>Cerithioidea</taxon>
        <taxon>Batillariidae</taxon>
        <taxon>Batillaria</taxon>
    </lineage>
</organism>